<dbReference type="SUPFAM" id="SSF53738">
    <property type="entry name" value="Phosphoglucomutase, first 3 domains"/>
    <property type="match status" value="3"/>
</dbReference>
<reference evidence="20 21" key="1">
    <citation type="submission" date="2020-02" db="EMBL/GenBank/DDBJ databases">
        <title>Draft genome sequence of Lactococcus sp. Hs20B0-1.</title>
        <authorList>
            <person name="Noda S."/>
            <person name="Yuki M."/>
            <person name="Ohkuma M."/>
        </authorList>
    </citation>
    <scope>NUCLEOTIDE SEQUENCE [LARGE SCALE GENOMIC DNA]</scope>
    <source>
        <strain evidence="20 21">Hs20B0-1</strain>
    </source>
</reference>
<evidence type="ECO:0000313" key="20">
    <source>
        <dbReference type="EMBL" id="GFH39639.1"/>
    </source>
</evidence>
<dbReference type="CDD" id="cd05799">
    <property type="entry name" value="PGM2"/>
    <property type="match status" value="1"/>
</dbReference>
<dbReference type="EC" id="5.4.2.2" evidence="6"/>
<evidence type="ECO:0000256" key="6">
    <source>
        <dbReference type="ARBA" id="ARBA00012728"/>
    </source>
</evidence>
<keyword evidence="8" id="KW-0597">Phosphoprotein</keyword>
<dbReference type="InterPro" id="IPR005846">
    <property type="entry name" value="A-D-PHexomutase_a/b/a-III"/>
</dbReference>
<evidence type="ECO:0000259" key="17">
    <source>
        <dbReference type="Pfam" id="PF02878"/>
    </source>
</evidence>
<dbReference type="InterPro" id="IPR005843">
    <property type="entry name" value="A-D-PHexomutase_C"/>
</dbReference>
<keyword evidence="7" id="KW-0119">Carbohydrate metabolism</keyword>
<dbReference type="InterPro" id="IPR036900">
    <property type="entry name" value="A-D-PHexomutase_C_sf"/>
</dbReference>
<dbReference type="GO" id="GO:0008973">
    <property type="term" value="F:phosphopentomutase activity"/>
    <property type="evidence" value="ECO:0007669"/>
    <property type="project" value="TreeGrafter"/>
</dbReference>
<protein>
    <recommendedName>
        <fullName evidence="12">Phosphoglucomutase</fullName>
        <ecNumber evidence="6">5.4.2.2</ecNumber>
    </recommendedName>
    <alternativeName>
        <fullName evidence="14">Alpha-phosphoglucomutase</fullName>
    </alternativeName>
    <alternativeName>
        <fullName evidence="13">Glucose phosphomutase</fullName>
    </alternativeName>
</protein>
<comment type="caution">
    <text evidence="20">The sequence shown here is derived from an EMBL/GenBank/DDBJ whole genome shotgun (WGS) entry which is preliminary data.</text>
</comment>
<evidence type="ECO:0000256" key="11">
    <source>
        <dbReference type="ARBA" id="ARBA00023235"/>
    </source>
</evidence>
<feature type="domain" description="Alpha-D-phosphohexomutase C-terminal" evidence="16">
    <location>
        <begin position="496"/>
        <end position="544"/>
    </location>
</feature>
<evidence type="ECO:0000256" key="15">
    <source>
        <dbReference type="RuleBase" id="RU004326"/>
    </source>
</evidence>
<evidence type="ECO:0000259" key="19">
    <source>
        <dbReference type="Pfam" id="PF02880"/>
    </source>
</evidence>
<evidence type="ECO:0000256" key="1">
    <source>
        <dbReference type="ARBA" id="ARBA00000443"/>
    </source>
</evidence>
<evidence type="ECO:0000256" key="7">
    <source>
        <dbReference type="ARBA" id="ARBA00022526"/>
    </source>
</evidence>
<dbReference type="InterPro" id="IPR016055">
    <property type="entry name" value="A-D-PHexomutase_a/b/a-I/II/III"/>
</dbReference>
<dbReference type="InterPro" id="IPR005844">
    <property type="entry name" value="A-D-PHexomutase_a/b/a-I"/>
</dbReference>
<dbReference type="PANTHER" id="PTHR45745">
    <property type="entry name" value="PHOSPHOMANNOMUTASE 45A"/>
    <property type="match status" value="1"/>
</dbReference>
<dbReference type="RefSeq" id="WP_172354449.1">
    <property type="nucleotide sequence ID" value="NZ_BLLH01000001.1"/>
</dbReference>
<evidence type="ECO:0000256" key="8">
    <source>
        <dbReference type="ARBA" id="ARBA00022553"/>
    </source>
</evidence>
<keyword evidence="7" id="KW-0313">Glucose metabolism</keyword>
<proteinExistence type="inferred from homology"/>
<evidence type="ECO:0000256" key="3">
    <source>
        <dbReference type="ARBA" id="ARBA00005164"/>
    </source>
</evidence>
<dbReference type="PANTHER" id="PTHR45745:SF1">
    <property type="entry name" value="PHOSPHOGLUCOMUTASE 2B-RELATED"/>
    <property type="match status" value="1"/>
</dbReference>
<dbReference type="InterPro" id="IPR005841">
    <property type="entry name" value="Alpha-D-phosphohexomutase_SF"/>
</dbReference>
<gene>
    <name evidence="20" type="primary">pgmA</name>
    <name evidence="20" type="ORF">Hs20B_00370</name>
</gene>
<dbReference type="GO" id="GO:0006006">
    <property type="term" value="P:glucose metabolic process"/>
    <property type="evidence" value="ECO:0007669"/>
    <property type="project" value="UniProtKB-KW"/>
</dbReference>
<dbReference type="Gene3D" id="3.30.310.50">
    <property type="entry name" value="Alpha-D-phosphohexomutase, C-terminal domain"/>
    <property type="match status" value="1"/>
</dbReference>
<evidence type="ECO:0000259" key="18">
    <source>
        <dbReference type="Pfam" id="PF02879"/>
    </source>
</evidence>
<evidence type="ECO:0000256" key="9">
    <source>
        <dbReference type="ARBA" id="ARBA00022723"/>
    </source>
</evidence>
<dbReference type="InterPro" id="IPR005845">
    <property type="entry name" value="A-D-PHexomutase_a/b/a-II"/>
</dbReference>
<evidence type="ECO:0000256" key="13">
    <source>
        <dbReference type="ARBA" id="ARBA00041398"/>
    </source>
</evidence>
<keyword evidence="9 15" id="KW-0479">Metal-binding</keyword>
<evidence type="ECO:0000256" key="5">
    <source>
        <dbReference type="ARBA" id="ARBA00010231"/>
    </source>
</evidence>
<organism evidence="20 21">
    <name type="scientific">Pseudolactococcus insecticola</name>
    <dbReference type="NCBI Taxonomy" id="2709158"/>
    <lineage>
        <taxon>Bacteria</taxon>
        <taxon>Bacillati</taxon>
        <taxon>Bacillota</taxon>
        <taxon>Bacilli</taxon>
        <taxon>Lactobacillales</taxon>
        <taxon>Streptococcaceae</taxon>
        <taxon>Pseudolactococcus</taxon>
    </lineage>
</organism>
<dbReference type="Pfam" id="PF00408">
    <property type="entry name" value="PGM_PMM_IV"/>
    <property type="match status" value="1"/>
</dbReference>
<comment type="cofactor">
    <cofactor evidence="2">
        <name>Mg(2+)</name>
        <dbReference type="ChEBI" id="CHEBI:18420"/>
    </cofactor>
</comment>
<comment type="pathway">
    <text evidence="3">Glycolipid metabolism; diglucosyl-diacylglycerol biosynthesis.</text>
</comment>
<keyword evidence="21" id="KW-1185">Reference proteome</keyword>
<evidence type="ECO:0000256" key="14">
    <source>
        <dbReference type="ARBA" id="ARBA00041467"/>
    </source>
</evidence>
<dbReference type="GO" id="GO:0000287">
    <property type="term" value="F:magnesium ion binding"/>
    <property type="evidence" value="ECO:0007669"/>
    <property type="project" value="InterPro"/>
</dbReference>
<keyword evidence="10 15" id="KW-0460">Magnesium</keyword>
<dbReference type="AlphaFoldDB" id="A0A6A0B2U7"/>
<dbReference type="Pfam" id="PF02878">
    <property type="entry name" value="PGM_PMM_I"/>
    <property type="match status" value="1"/>
</dbReference>
<feature type="domain" description="Alpha-D-phosphohexomutase alpha/beta/alpha" evidence="18">
    <location>
        <begin position="203"/>
        <end position="306"/>
    </location>
</feature>
<evidence type="ECO:0000313" key="21">
    <source>
        <dbReference type="Proteomes" id="UP000475928"/>
    </source>
</evidence>
<dbReference type="GO" id="GO:0004614">
    <property type="term" value="F:phosphoglucomutase activity"/>
    <property type="evidence" value="ECO:0007669"/>
    <property type="project" value="UniProtKB-EC"/>
</dbReference>
<evidence type="ECO:0000256" key="2">
    <source>
        <dbReference type="ARBA" id="ARBA00001946"/>
    </source>
</evidence>
<evidence type="ECO:0000259" key="16">
    <source>
        <dbReference type="Pfam" id="PF00408"/>
    </source>
</evidence>
<comment type="similarity">
    <text evidence="5 15">Belongs to the phosphohexose mutase family.</text>
</comment>
<evidence type="ECO:0000256" key="10">
    <source>
        <dbReference type="ARBA" id="ARBA00022842"/>
    </source>
</evidence>
<dbReference type="Gene3D" id="3.40.120.10">
    <property type="entry name" value="Alpha-D-Glucose-1,6-Bisphosphate, subunit A, domain 3"/>
    <property type="match status" value="3"/>
</dbReference>
<feature type="domain" description="Alpha-D-phosphohexomutase alpha/beta/alpha" evidence="17">
    <location>
        <begin position="41"/>
        <end position="179"/>
    </location>
</feature>
<name>A0A6A0B2U7_9LACT</name>
<dbReference type="Pfam" id="PF02880">
    <property type="entry name" value="PGM_PMM_III"/>
    <property type="match status" value="1"/>
</dbReference>
<evidence type="ECO:0000256" key="4">
    <source>
        <dbReference type="ARBA" id="ARBA00005189"/>
    </source>
</evidence>
<dbReference type="PRINTS" id="PR00509">
    <property type="entry name" value="PGMPMM"/>
</dbReference>
<dbReference type="Proteomes" id="UP000475928">
    <property type="component" value="Unassembled WGS sequence"/>
</dbReference>
<comment type="pathway">
    <text evidence="4">Lipid metabolism.</text>
</comment>
<dbReference type="GO" id="GO:0006166">
    <property type="term" value="P:purine ribonucleoside salvage"/>
    <property type="evidence" value="ECO:0007669"/>
    <property type="project" value="TreeGrafter"/>
</dbReference>
<dbReference type="PROSITE" id="PS00710">
    <property type="entry name" value="PGM_PMM"/>
    <property type="match status" value="1"/>
</dbReference>
<sequence>MSYQENFQKWADFSELPDYLKNELNAMDEHIKEDAFYTSLAFGTAGQRGLIGAGTNRMNIYTARETTEGLARLMDTKGDAKKRGVAIAYDSRHFSREFAFDAARVLALHDIPSYVFESLRPTPELSFAIRELGTLTGVMITASHNPAAYNGYKVYGEDGGQMPPEDADQLTAFINEIDNIFTIALADEDSELITVIGDEIDQKYLENVKSVTINQKIIDDFGKNLNIVFTPLHGTGEMLGRKTLAQAGFEKIAVVEEQAIPDGDFPTLKSPNPENQAAFEYSEKLGRKVDADMLVATDPDADRIGVEVRLPSGDYQPLSGNQIGAVLAKYILEAHKTAGTLPENAAVVKSIVSTELVTAITKSYGVKMINVLTGFKFIAEQIQEFEETGSQTYMMGFEESFGYLIKPFVRDKDAIQALLLICEVAAYYKSQGKTLYDGIQDIYAEYGYYKENTISVTLEGIDGAAQIKAVMDKFRQNTPTAFNGVAVVLTEDFLENTATDAAGTVTKMTTPPSNVLKYHLADGSWIAVRPSGTEPKIKFYLAAVAETSDASDEKLVNFETEIQEFIK</sequence>
<dbReference type="EMBL" id="BLLH01000001">
    <property type="protein sequence ID" value="GFH39639.1"/>
    <property type="molecule type" value="Genomic_DNA"/>
</dbReference>
<dbReference type="InterPro" id="IPR016066">
    <property type="entry name" value="A-D-PHexomutase_CS"/>
</dbReference>
<dbReference type="Pfam" id="PF02879">
    <property type="entry name" value="PGM_PMM_II"/>
    <property type="match status" value="1"/>
</dbReference>
<evidence type="ECO:0000256" key="12">
    <source>
        <dbReference type="ARBA" id="ARBA00039995"/>
    </source>
</evidence>
<keyword evidence="11" id="KW-0413">Isomerase</keyword>
<dbReference type="SUPFAM" id="SSF55957">
    <property type="entry name" value="Phosphoglucomutase, C-terminal domain"/>
    <property type="match status" value="1"/>
</dbReference>
<feature type="domain" description="Alpha-D-phosphohexomutase alpha/beta/alpha" evidence="19">
    <location>
        <begin position="320"/>
        <end position="446"/>
    </location>
</feature>
<accession>A0A6A0B2U7</accession>
<comment type="catalytic activity">
    <reaction evidence="1">
        <text>alpha-D-glucose 1-phosphate = alpha-D-glucose 6-phosphate</text>
        <dbReference type="Rhea" id="RHEA:23536"/>
        <dbReference type="ChEBI" id="CHEBI:58225"/>
        <dbReference type="ChEBI" id="CHEBI:58601"/>
        <dbReference type="EC" id="5.4.2.2"/>
    </reaction>
</comment>